<proteinExistence type="predicted"/>
<evidence type="ECO:0000313" key="1">
    <source>
        <dbReference type="EMBL" id="CUA71634.1"/>
    </source>
</evidence>
<dbReference type="EMBL" id="CYGV01001254">
    <property type="protein sequence ID" value="CUA71634.1"/>
    <property type="molecule type" value="Genomic_DNA"/>
</dbReference>
<gene>
    <name evidence="1" type="ORF">RSOLAG22IIIB_09737</name>
</gene>
<keyword evidence="2" id="KW-1185">Reference proteome</keyword>
<organism evidence="1 2">
    <name type="scientific">Rhizoctonia solani</name>
    <dbReference type="NCBI Taxonomy" id="456999"/>
    <lineage>
        <taxon>Eukaryota</taxon>
        <taxon>Fungi</taxon>
        <taxon>Dikarya</taxon>
        <taxon>Basidiomycota</taxon>
        <taxon>Agaricomycotina</taxon>
        <taxon>Agaricomycetes</taxon>
        <taxon>Cantharellales</taxon>
        <taxon>Ceratobasidiaceae</taxon>
        <taxon>Rhizoctonia</taxon>
    </lineage>
</organism>
<name>A0A0K6FZS5_9AGAM</name>
<dbReference type="Proteomes" id="UP000044841">
    <property type="component" value="Unassembled WGS sequence"/>
</dbReference>
<protein>
    <submittedName>
        <fullName evidence="1">Uncharacterized protein</fullName>
    </submittedName>
</protein>
<dbReference type="AlphaFoldDB" id="A0A0K6FZS5"/>
<sequence>MYLREAILENYLNEPTVTTPFDLSHLGSDLENTPTLQTYSISQVWCYRSGAHDFLMLQLYPPKDGATHMREIWMRMERAPKAKIQSAALSSSRRFQAQDSYAMNYDYHVLMEGEGKKTKAVMVLSQFSGLSMNNIVDLVTTIRAVSSKWQLLGTNCRWFCAVTLRALRDHFHGLDMMIGVTKGGLFEFRGDEGESANKVQEQLVALLAKRRSEPRAASEHQF</sequence>
<evidence type="ECO:0000313" key="2">
    <source>
        <dbReference type="Proteomes" id="UP000044841"/>
    </source>
</evidence>
<accession>A0A0K6FZS5</accession>
<reference evidence="1 2" key="1">
    <citation type="submission" date="2015-07" db="EMBL/GenBank/DDBJ databases">
        <authorList>
            <person name="Noorani M."/>
        </authorList>
    </citation>
    <scope>NUCLEOTIDE SEQUENCE [LARGE SCALE GENOMIC DNA]</scope>
    <source>
        <strain evidence="1">BBA 69670</strain>
    </source>
</reference>